<evidence type="ECO:0000256" key="2">
    <source>
        <dbReference type="SAM" id="Phobius"/>
    </source>
</evidence>
<dbReference type="AlphaFoldDB" id="A0A9X2VRE8"/>
<feature type="transmembrane region" description="Helical" evidence="2">
    <location>
        <begin position="101"/>
        <end position="123"/>
    </location>
</feature>
<evidence type="ECO:0000256" key="1">
    <source>
        <dbReference type="SAM" id="MobiDB-lite"/>
    </source>
</evidence>
<comment type="caution">
    <text evidence="3">The sequence shown here is derived from an EMBL/GenBank/DDBJ whole genome shotgun (WGS) entry which is preliminary data.</text>
</comment>
<feature type="region of interest" description="Disordered" evidence="1">
    <location>
        <begin position="148"/>
        <end position="172"/>
    </location>
</feature>
<keyword evidence="2" id="KW-1133">Transmembrane helix</keyword>
<accession>A0A9X2VRE8</accession>
<sequence>MSSDPSWMEDAFRFFFSYVVLAPVAVIIAGKLAAQGLRLSGQNGQLFQVKIPAVVTIRASNQEVTFGFTFYLICLLVAGLGAGRTIHQLFVERFGVDPGQFTSLCVFSSLMAITSSALMLAVIRLSNRVRSRSERALKEKYRKVLEELKRRGPLDHPAVGPAVPKDGKGEGK</sequence>
<reference evidence="3" key="1">
    <citation type="submission" date="2022-08" db="EMBL/GenBank/DDBJ databases">
        <authorList>
            <person name="Tistechok S."/>
            <person name="Samborskyy M."/>
            <person name="Roman I."/>
        </authorList>
    </citation>
    <scope>NUCLEOTIDE SEQUENCE</scope>
    <source>
        <strain evidence="3">DSM 103496</strain>
    </source>
</reference>
<dbReference type="EMBL" id="JANYMP010000015">
    <property type="protein sequence ID" value="MCS7480834.1"/>
    <property type="molecule type" value="Genomic_DNA"/>
</dbReference>
<gene>
    <name evidence="3" type="ORF">NZH93_28590</name>
</gene>
<name>A0A9X2VRE8_9PSEU</name>
<keyword evidence="4" id="KW-1185">Reference proteome</keyword>
<evidence type="ECO:0000313" key="3">
    <source>
        <dbReference type="EMBL" id="MCS7480834.1"/>
    </source>
</evidence>
<proteinExistence type="predicted"/>
<dbReference type="Proteomes" id="UP001141259">
    <property type="component" value="Unassembled WGS sequence"/>
</dbReference>
<dbReference type="RefSeq" id="WP_259626323.1">
    <property type="nucleotide sequence ID" value="NZ_JANYMP010000015.1"/>
</dbReference>
<keyword evidence="2" id="KW-0472">Membrane</keyword>
<feature type="transmembrane region" description="Helical" evidence="2">
    <location>
        <begin position="12"/>
        <end position="34"/>
    </location>
</feature>
<keyword evidence="2" id="KW-0812">Transmembrane</keyword>
<organism evidence="3 4">
    <name type="scientific">Umezawaea endophytica</name>
    <dbReference type="NCBI Taxonomy" id="1654476"/>
    <lineage>
        <taxon>Bacteria</taxon>
        <taxon>Bacillati</taxon>
        <taxon>Actinomycetota</taxon>
        <taxon>Actinomycetes</taxon>
        <taxon>Pseudonocardiales</taxon>
        <taxon>Pseudonocardiaceae</taxon>
        <taxon>Umezawaea</taxon>
    </lineage>
</organism>
<feature type="transmembrane region" description="Helical" evidence="2">
    <location>
        <begin position="64"/>
        <end position="81"/>
    </location>
</feature>
<protein>
    <submittedName>
        <fullName evidence="3">Uncharacterized protein</fullName>
    </submittedName>
</protein>
<evidence type="ECO:0000313" key="4">
    <source>
        <dbReference type="Proteomes" id="UP001141259"/>
    </source>
</evidence>